<dbReference type="PROSITE" id="PS01108">
    <property type="entry name" value="RIBOSOMAL_L24"/>
    <property type="match status" value="1"/>
</dbReference>
<comment type="function">
    <text evidence="7 8">One of the proteins that surrounds the polypeptide exit tunnel on the outside of the subunit.</text>
</comment>
<dbReference type="InterPro" id="IPR003256">
    <property type="entry name" value="Ribosomal_uL24"/>
</dbReference>
<dbReference type="PANTHER" id="PTHR12903">
    <property type="entry name" value="MITOCHONDRIAL RIBOSOMAL PROTEIN L24"/>
    <property type="match status" value="1"/>
</dbReference>
<keyword evidence="3 8" id="KW-0694">RNA-binding</keyword>
<evidence type="ECO:0000256" key="8">
    <source>
        <dbReference type="HAMAP-Rule" id="MF_01326"/>
    </source>
</evidence>
<dbReference type="GO" id="GO:0019843">
    <property type="term" value="F:rRNA binding"/>
    <property type="evidence" value="ECO:0007669"/>
    <property type="project" value="UniProtKB-UniRule"/>
</dbReference>
<dbReference type="GO" id="GO:1990904">
    <property type="term" value="C:ribonucleoprotein complex"/>
    <property type="evidence" value="ECO:0007669"/>
    <property type="project" value="UniProtKB-KW"/>
</dbReference>
<name>A0A0A2XC11_THEFI</name>
<evidence type="ECO:0000313" key="11">
    <source>
        <dbReference type="EMBL" id="KGQ22674.1"/>
    </source>
</evidence>
<feature type="domain" description="KOW" evidence="10">
    <location>
        <begin position="4"/>
        <end position="31"/>
    </location>
</feature>
<dbReference type="InterPro" id="IPR041988">
    <property type="entry name" value="Ribosomal_uL24_KOW"/>
</dbReference>
<proteinExistence type="inferred from homology"/>
<dbReference type="AlphaFoldDB" id="A0A0A2XC11"/>
<dbReference type="InterPro" id="IPR057264">
    <property type="entry name" value="Ribosomal_uL24_C"/>
</dbReference>
<dbReference type="Pfam" id="PF00467">
    <property type="entry name" value="KOW"/>
    <property type="match status" value="1"/>
</dbReference>
<reference evidence="11 12" key="1">
    <citation type="journal article" date="2015" name="Genome Announc.">
        <title>Draft Genome Sequence of the Thermophile Thermus filiformis ATCC 43280, Producer of Carotenoid-(Di)glucoside-Branched Fatty Acid (Di)esters and Source of Hyperthermostable Enzymes of Biotechnological Interest.</title>
        <authorList>
            <person name="Mandelli F."/>
            <person name="Oliveira Ramires B."/>
            <person name="Couger M.B."/>
            <person name="Paixao D.A."/>
            <person name="Camilo C.M."/>
            <person name="Polikarpov I."/>
            <person name="Prade R."/>
            <person name="Riano-Pachon D.M."/>
            <person name="Squina F.M."/>
        </authorList>
    </citation>
    <scope>NUCLEOTIDE SEQUENCE [LARGE SCALE GENOMIC DNA]</scope>
    <source>
        <strain evidence="11 12">ATCC 43280</strain>
    </source>
</reference>
<gene>
    <name evidence="8" type="primary">rplX</name>
    <name evidence="11" type="ORF">THFILI_10620</name>
</gene>
<dbReference type="InterPro" id="IPR014722">
    <property type="entry name" value="Rib_uL2_dom2"/>
</dbReference>
<dbReference type="GO" id="GO:0006412">
    <property type="term" value="P:translation"/>
    <property type="evidence" value="ECO:0007669"/>
    <property type="project" value="UniProtKB-UniRule"/>
</dbReference>
<dbReference type="STRING" id="276.THFILI_10620"/>
<dbReference type="InterPro" id="IPR005825">
    <property type="entry name" value="Ribosomal_uL24_CS"/>
</dbReference>
<dbReference type="Gene3D" id="2.30.30.30">
    <property type="match status" value="1"/>
</dbReference>
<comment type="similarity">
    <text evidence="1 8 9">Belongs to the universal ribosomal protein uL24 family.</text>
</comment>
<protein>
    <recommendedName>
        <fullName evidence="6 8">Large ribosomal subunit protein uL24</fullName>
    </recommendedName>
</protein>
<dbReference type="GO" id="GO:0003735">
    <property type="term" value="F:structural constituent of ribosome"/>
    <property type="evidence" value="ECO:0007669"/>
    <property type="project" value="InterPro"/>
</dbReference>
<dbReference type="HAMAP" id="MF_01326_B">
    <property type="entry name" value="Ribosomal_uL24_B"/>
    <property type="match status" value="1"/>
</dbReference>
<dbReference type="SUPFAM" id="SSF50104">
    <property type="entry name" value="Translation proteins SH3-like domain"/>
    <property type="match status" value="1"/>
</dbReference>
<dbReference type="Proteomes" id="UP000030364">
    <property type="component" value="Unassembled WGS sequence"/>
</dbReference>
<evidence type="ECO:0000256" key="5">
    <source>
        <dbReference type="ARBA" id="ARBA00023274"/>
    </source>
</evidence>
<dbReference type="PATRIC" id="fig|276.5.peg.491"/>
<evidence type="ECO:0000256" key="4">
    <source>
        <dbReference type="ARBA" id="ARBA00022980"/>
    </source>
</evidence>
<dbReference type="OrthoDB" id="9807419at2"/>
<keyword evidence="5 8" id="KW-0687">Ribonucleoprotein</keyword>
<evidence type="ECO:0000259" key="10">
    <source>
        <dbReference type="SMART" id="SM00739"/>
    </source>
</evidence>
<evidence type="ECO:0000256" key="2">
    <source>
        <dbReference type="ARBA" id="ARBA00022730"/>
    </source>
</evidence>
<evidence type="ECO:0000256" key="6">
    <source>
        <dbReference type="ARBA" id="ARBA00035206"/>
    </source>
</evidence>
<dbReference type="InterPro" id="IPR008991">
    <property type="entry name" value="Translation_prot_SH3-like_sf"/>
</dbReference>
<keyword evidence="2 8" id="KW-0699">rRNA-binding</keyword>
<evidence type="ECO:0000256" key="9">
    <source>
        <dbReference type="RuleBase" id="RU003477"/>
    </source>
</evidence>
<dbReference type="EMBL" id="JPSL02000040">
    <property type="protein sequence ID" value="KGQ22674.1"/>
    <property type="molecule type" value="Genomic_DNA"/>
</dbReference>
<sequence length="110" mass="12058">MKLHVKKGDTVLVASGKYKGRTGVVKQVLPRKMKVVVEGVNLVKKAVRPSPQHPQGGFIEVEAPLHASKVRPLCPACGKPTRVRRKLLEDGKKVRVCAKCGGVLDKEWVK</sequence>
<comment type="subunit">
    <text evidence="8">Part of the 50S ribosomal subunit.</text>
</comment>
<evidence type="ECO:0000256" key="1">
    <source>
        <dbReference type="ARBA" id="ARBA00010618"/>
    </source>
</evidence>
<dbReference type="GO" id="GO:0005840">
    <property type="term" value="C:ribosome"/>
    <property type="evidence" value="ECO:0007669"/>
    <property type="project" value="UniProtKB-KW"/>
</dbReference>
<keyword evidence="12" id="KW-1185">Reference proteome</keyword>
<dbReference type="RefSeq" id="WP_038061687.1">
    <property type="nucleotide sequence ID" value="NZ_JPSL02000040.1"/>
</dbReference>
<dbReference type="CDD" id="cd06089">
    <property type="entry name" value="KOW_RPL26"/>
    <property type="match status" value="1"/>
</dbReference>
<comment type="caution">
    <text evidence="11">The sequence shown here is derived from an EMBL/GenBank/DDBJ whole genome shotgun (WGS) entry which is preliminary data.</text>
</comment>
<accession>A0A0A2XC11</accession>
<keyword evidence="4 8" id="KW-0689">Ribosomal protein</keyword>
<evidence type="ECO:0000256" key="7">
    <source>
        <dbReference type="ARBA" id="ARBA00058688"/>
    </source>
</evidence>
<comment type="function">
    <text evidence="8">One of two assembly initiator proteins, it binds directly to the 5'-end of the 23S rRNA, where it nucleates assembly of the 50S subunit.</text>
</comment>
<evidence type="ECO:0000256" key="3">
    <source>
        <dbReference type="ARBA" id="ARBA00022884"/>
    </source>
</evidence>
<dbReference type="Pfam" id="PF17136">
    <property type="entry name" value="ribosomal_L24"/>
    <property type="match status" value="1"/>
</dbReference>
<dbReference type="FunFam" id="2.30.30.30:FF:000004">
    <property type="entry name" value="50S ribosomal protein L24"/>
    <property type="match status" value="1"/>
</dbReference>
<organism evidence="11 12">
    <name type="scientific">Thermus filiformis</name>
    <dbReference type="NCBI Taxonomy" id="276"/>
    <lineage>
        <taxon>Bacteria</taxon>
        <taxon>Thermotogati</taxon>
        <taxon>Deinococcota</taxon>
        <taxon>Deinococci</taxon>
        <taxon>Thermales</taxon>
        <taxon>Thermaceae</taxon>
        <taxon>Thermus</taxon>
    </lineage>
</organism>
<evidence type="ECO:0000313" key="12">
    <source>
        <dbReference type="Proteomes" id="UP000030364"/>
    </source>
</evidence>
<dbReference type="NCBIfam" id="TIGR01079">
    <property type="entry name" value="rplX_bact"/>
    <property type="match status" value="1"/>
</dbReference>
<dbReference type="SMART" id="SM00739">
    <property type="entry name" value="KOW"/>
    <property type="match status" value="1"/>
</dbReference>
<dbReference type="InterPro" id="IPR005824">
    <property type="entry name" value="KOW"/>
</dbReference>